<dbReference type="Gene3D" id="3.20.20.150">
    <property type="entry name" value="Divalent-metal-dependent TIM barrel enzymes"/>
    <property type="match status" value="1"/>
</dbReference>
<dbReference type="Proteomes" id="UP000837932">
    <property type="component" value="Unassembled WGS sequence"/>
</dbReference>
<dbReference type="PANTHER" id="PTHR12110">
    <property type="entry name" value="HYDROXYPYRUVATE ISOMERASE"/>
    <property type="match status" value="1"/>
</dbReference>
<dbReference type="RefSeq" id="WP_238804410.1">
    <property type="nucleotide sequence ID" value="NZ_CAKLPY010000001.1"/>
</dbReference>
<comment type="caution">
    <text evidence="2">The sequence shown here is derived from an EMBL/GenBank/DDBJ whole genome shotgun (WGS) entry which is preliminary data.</text>
</comment>
<proteinExistence type="predicted"/>
<dbReference type="InterPro" id="IPR036237">
    <property type="entry name" value="Xyl_isomerase-like_sf"/>
</dbReference>
<dbReference type="SUPFAM" id="SSF51658">
    <property type="entry name" value="Xylose isomerase-like"/>
    <property type="match status" value="1"/>
</dbReference>
<evidence type="ECO:0000259" key="1">
    <source>
        <dbReference type="Pfam" id="PF01261"/>
    </source>
</evidence>
<dbReference type="InterPro" id="IPR013022">
    <property type="entry name" value="Xyl_isomerase-like_TIM-brl"/>
</dbReference>
<dbReference type="EMBL" id="CAKLPY010000001">
    <property type="protein sequence ID" value="CAH0994553.1"/>
    <property type="molecule type" value="Genomic_DNA"/>
</dbReference>
<protein>
    <submittedName>
        <fullName evidence="2">Inosose isomerase</fullName>
        <ecNumber evidence="2">5.3.99.11</ecNumber>
    </submittedName>
</protein>
<dbReference type="GO" id="GO:0016853">
    <property type="term" value="F:isomerase activity"/>
    <property type="evidence" value="ECO:0007669"/>
    <property type="project" value="UniProtKB-KW"/>
</dbReference>
<dbReference type="InterPro" id="IPR006311">
    <property type="entry name" value="TAT_signal"/>
</dbReference>
<sequence length="317" mass="34792">MESSNISRRNLIKSTLATGAGLALGLESVTAKPQNAAKHNFSFCLNTSTIRKQNLGLMAEIELAAKVGYTGIEIWINTLESYVAKGGNLKDVRQKVKDLGIQIEDAIGFATWIVDDPNQRAKALEQTKREMGMLSEIGCKRIAAPPFGATNKSGIDLQKAAARYRKMLDLGDEMGVLPQLEMWGFSANLHLFGEALFVASETGHPKAVVLSDVYHLYKGGSDFNALKMLNGECMQMFHVNDYPANLSREKINDSYRVFPGDGVAPLDQIFQILNQKNTPIVLSLELFNEDYWKMPAFDAAKIGLEKMKASVAKAVGA</sequence>
<organism evidence="2 3">
    <name type="scientific">Emticicia aquatica</name>
    <dbReference type="NCBI Taxonomy" id="1681835"/>
    <lineage>
        <taxon>Bacteria</taxon>
        <taxon>Pseudomonadati</taxon>
        <taxon>Bacteroidota</taxon>
        <taxon>Cytophagia</taxon>
        <taxon>Cytophagales</taxon>
        <taxon>Leadbetterellaceae</taxon>
        <taxon>Emticicia</taxon>
    </lineage>
</organism>
<dbReference type="PANTHER" id="PTHR12110:SF48">
    <property type="entry name" value="BLL3656 PROTEIN"/>
    <property type="match status" value="1"/>
</dbReference>
<name>A0ABM9ALY3_9BACT</name>
<evidence type="ECO:0000313" key="3">
    <source>
        <dbReference type="Proteomes" id="UP000837932"/>
    </source>
</evidence>
<dbReference type="EC" id="5.3.99.11" evidence="2"/>
<keyword evidence="2" id="KW-0413">Isomerase</keyword>
<reference evidence="2" key="1">
    <citation type="submission" date="2021-12" db="EMBL/GenBank/DDBJ databases">
        <authorList>
            <person name="Rodrigo-Torres L."/>
            <person name="Arahal R. D."/>
            <person name="Lucena T."/>
        </authorList>
    </citation>
    <scope>NUCLEOTIDE SEQUENCE</scope>
    <source>
        <strain evidence="2">CECT 8858</strain>
    </source>
</reference>
<gene>
    <name evidence="2" type="primary">iolI</name>
    <name evidence="2" type="ORF">EMA8858_00663</name>
</gene>
<keyword evidence="3" id="KW-1185">Reference proteome</keyword>
<dbReference type="PROSITE" id="PS51318">
    <property type="entry name" value="TAT"/>
    <property type="match status" value="1"/>
</dbReference>
<accession>A0ABM9ALY3</accession>
<evidence type="ECO:0000313" key="2">
    <source>
        <dbReference type="EMBL" id="CAH0994553.1"/>
    </source>
</evidence>
<dbReference type="Pfam" id="PF01261">
    <property type="entry name" value="AP_endonuc_2"/>
    <property type="match status" value="1"/>
</dbReference>
<feature type="domain" description="Xylose isomerase-like TIM barrel" evidence="1">
    <location>
        <begin position="61"/>
        <end position="308"/>
    </location>
</feature>
<dbReference type="InterPro" id="IPR050312">
    <property type="entry name" value="IolE/XylAMocC-like"/>
</dbReference>